<dbReference type="InterPro" id="IPR041542">
    <property type="entry name" value="GH43_C2"/>
</dbReference>
<evidence type="ECO:0000256" key="4">
    <source>
        <dbReference type="RuleBase" id="RU361187"/>
    </source>
</evidence>
<evidence type="ECO:0000256" key="3">
    <source>
        <dbReference type="ARBA" id="ARBA00023295"/>
    </source>
</evidence>
<dbReference type="EMBL" id="CABFNO020001553">
    <property type="protein sequence ID" value="CAH0000139.1"/>
    <property type="molecule type" value="Genomic_DNA"/>
</dbReference>
<organism evidence="7 8">
    <name type="scientific">Clonostachys byssicola</name>
    <dbReference type="NCBI Taxonomy" id="160290"/>
    <lineage>
        <taxon>Eukaryota</taxon>
        <taxon>Fungi</taxon>
        <taxon>Dikarya</taxon>
        <taxon>Ascomycota</taxon>
        <taxon>Pezizomycotina</taxon>
        <taxon>Sordariomycetes</taxon>
        <taxon>Hypocreomycetidae</taxon>
        <taxon>Hypocreales</taxon>
        <taxon>Bionectriaceae</taxon>
        <taxon>Clonostachys</taxon>
    </lineage>
</organism>
<evidence type="ECO:0000256" key="1">
    <source>
        <dbReference type="ARBA" id="ARBA00009865"/>
    </source>
</evidence>
<feature type="chain" id="PRO_5040453934" description="Beta-xylosidase C-terminal Concanavalin A-like domain-containing protein" evidence="5">
    <location>
        <begin position="24"/>
        <end position="542"/>
    </location>
</feature>
<evidence type="ECO:0000256" key="2">
    <source>
        <dbReference type="ARBA" id="ARBA00022801"/>
    </source>
</evidence>
<comment type="caution">
    <text evidence="7">The sequence shown here is derived from an EMBL/GenBank/DDBJ whole genome shotgun (WGS) entry which is preliminary data.</text>
</comment>
<dbReference type="Gene3D" id="2.115.10.20">
    <property type="entry name" value="Glycosyl hydrolase domain, family 43"/>
    <property type="match status" value="1"/>
</dbReference>
<dbReference type="SUPFAM" id="SSF49899">
    <property type="entry name" value="Concanavalin A-like lectins/glucanases"/>
    <property type="match status" value="1"/>
</dbReference>
<dbReference type="InterPro" id="IPR006710">
    <property type="entry name" value="Glyco_hydro_43"/>
</dbReference>
<dbReference type="Gene3D" id="2.60.120.200">
    <property type="match status" value="1"/>
</dbReference>
<reference evidence="8" key="1">
    <citation type="submission" date="2019-06" db="EMBL/GenBank/DDBJ databases">
        <authorList>
            <person name="Broberg M."/>
        </authorList>
    </citation>
    <scope>NUCLEOTIDE SEQUENCE [LARGE SCALE GENOMIC DNA]</scope>
</reference>
<dbReference type="AlphaFoldDB" id="A0A9N9YA42"/>
<dbReference type="Pfam" id="PF04616">
    <property type="entry name" value="Glyco_hydro_43"/>
    <property type="match status" value="1"/>
</dbReference>
<reference evidence="7 8" key="2">
    <citation type="submission" date="2021-10" db="EMBL/GenBank/DDBJ databases">
        <authorList>
            <person name="Piombo E."/>
        </authorList>
    </citation>
    <scope>NUCLEOTIDE SEQUENCE [LARGE SCALE GENOMIC DNA]</scope>
</reference>
<gene>
    <name evidence="7" type="ORF">CBYS24578_00002961</name>
</gene>
<evidence type="ECO:0000259" key="6">
    <source>
        <dbReference type="Pfam" id="PF17851"/>
    </source>
</evidence>
<keyword evidence="2 4" id="KW-0378">Hydrolase</keyword>
<protein>
    <recommendedName>
        <fullName evidence="6">Beta-xylosidase C-terminal Concanavalin A-like domain-containing protein</fullName>
    </recommendedName>
</protein>
<dbReference type="SUPFAM" id="SSF75005">
    <property type="entry name" value="Arabinanase/levansucrase/invertase"/>
    <property type="match status" value="1"/>
</dbReference>
<evidence type="ECO:0000313" key="8">
    <source>
        <dbReference type="Proteomes" id="UP000754883"/>
    </source>
</evidence>
<dbReference type="Pfam" id="PF17851">
    <property type="entry name" value="GH43_C2"/>
    <property type="match status" value="1"/>
</dbReference>
<proteinExistence type="inferred from homology"/>
<dbReference type="GO" id="GO:0004553">
    <property type="term" value="F:hydrolase activity, hydrolyzing O-glycosyl compounds"/>
    <property type="evidence" value="ECO:0007669"/>
    <property type="project" value="InterPro"/>
</dbReference>
<dbReference type="InterPro" id="IPR023296">
    <property type="entry name" value="Glyco_hydro_beta-prop_sf"/>
</dbReference>
<dbReference type="CDD" id="cd09001">
    <property type="entry name" value="GH43_FsAxh1-like"/>
    <property type="match status" value="1"/>
</dbReference>
<sequence>MMKGVSILAAAASVAMMAPQAAAQDTFTNPVVWQDFADLDIFRVNDTFYYSASTMHYSPGAPILRSYNLVDWEYIGSSVPELEWGEKYNLDGHGSAYVAGIWASSMRYRESNGLYYWYGCSDFAKTWVYTSPDPAGKWELAGSLDRCFYDVGILIDDDDTMYLASGRYNISVTQLSQDGLSVVRDEFVWLDSVRYLEGARFYHIDGYYYIWLTRPANEQHVLRADNPWGPYTEHSILESIKSPIPTSGVPHQGGIVDTPNGDWYYMSFLDAYPLGRIPALAPIKWEDGWPNLVTDENGAWGQSYPKPNIQTEKTVENPLGPFTDSFNGETLRKGWEWNHNPDNSAWSLGSDGLTLKTATVTTDLYAARNTLSHRIIGPKSTATFRLNVASLASGDTAGVALLRDDSAYIGVHKNEDGSLVLQLVGNITMADNGNGWQTTSEGAELAQETEGLEAVASGEGDIWLRVTADVHPTFGVTPEKGNNPATFEYSTDGVEFKQLGSEWQLHNRWQFFMAFRFAVFNFAESALGGSLLVKEFALTVPS</sequence>
<keyword evidence="5" id="KW-0732">Signal</keyword>
<dbReference type="PANTHER" id="PTHR42812">
    <property type="entry name" value="BETA-XYLOSIDASE"/>
    <property type="match status" value="1"/>
</dbReference>
<keyword evidence="3 4" id="KW-0326">Glycosidase</keyword>
<comment type="similarity">
    <text evidence="1 4">Belongs to the glycosyl hydrolase 43 family.</text>
</comment>
<evidence type="ECO:0000313" key="7">
    <source>
        <dbReference type="EMBL" id="CAH0000139.1"/>
    </source>
</evidence>
<dbReference type="GO" id="GO:0005975">
    <property type="term" value="P:carbohydrate metabolic process"/>
    <property type="evidence" value="ECO:0007669"/>
    <property type="project" value="InterPro"/>
</dbReference>
<evidence type="ECO:0000256" key="5">
    <source>
        <dbReference type="SAM" id="SignalP"/>
    </source>
</evidence>
<name>A0A9N9YA42_9HYPO</name>
<keyword evidence="8" id="KW-1185">Reference proteome</keyword>
<accession>A0A9N9YA42</accession>
<feature type="signal peptide" evidence="5">
    <location>
        <begin position="1"/>
        <end position="23"/>
    </location>
</feature>
<dbReference type="OrthoDB" id="2139957at2759"/>
<dbReference type="Proteomes" id="UP000754883">
    <property type="component" value="Unassembled WGS sequence"/>
</dbReference>
<dbReference type="InterPro" id="IPR013320">
    <property type="entry name" value="ConA-like_dom_sf"/>
</dbReference>
<feature type="domain" description="Beta-xylosidase C-terminal Concanavalin A-like" evidence="6">
    <location>
        <begin position="324"/>
        <end position="505"/>
    </location>
</feature>
<dbReference type="InterPro" id="IPR051795">
    <property type="entry name" value="Glycosyl_Hydrlase_43"/>
</dbReference>
<dbReference type="PANTHER" id="PTHR42812:SF15">
    <property type="entry name" value="HYDROLASE, PUTATIVE (AFU_ORTHOLOGUE AFUA_2G00930)-RELATED"/>
    <property type="match status" value="1"/>
</dbReference>